<evidence type="ECO:0000256" key="1">
    <source>
        <dbReference type="ARBA" id="ARBA00004123"/>
    </source>
</evidence>
<evidence type="ECO:0000256" key="5">
    <source>
        <dbReference type="ARBA" id="ARBA00023015"/>
    </source>
</evidence>
<dbReference type="Proteomes" id="UP000053989">
    <property type="component" value="Unassembled WGS sequence"/>
</dbReference>
<dbReference type="OrthoDB" id="19740at2759"/>
<evidence type="ECO:0000256" key="4">
    <source>
        <dbReference type="ARBA" id="ARBA00022853"/>
    </source>
</evidence>
<organism evidence="11 12">
    <name type="scientific">Scleroderma citrinum Foug A</name>
    <dbReference type="NCBI Taxonomy" id="1036808"/>
    <lineage>
        <taxon>Eukaryota</taxon>
        <taxon>Fungi</taxon>
        <taxon>Dikarya</taxon>
        <taxon>Basidiomycota</taxon>
        <taxon>Agaricomycotina</taxon>
        <taxon>Agaricomycetes</taxon>
        <taxon>Agaricomycetidae</taxon>
        <taxon>Boletales</taxon>
        <taxon>Sclerodermatineae</taxon>
        <taxon>Sclerodermataceae</taxon>
        <taxon>Scleroderma</taxon>
    </lineage>
</organism>
<gene>
    <name evidence="11" type="ORF">SCLCIDRAFT_1209099</name>
</gene>
<feature type="region of interest" description="Disordered" evidence="9">
    <location>
        <begin position="1"/>
        <end position="37"/>
    </location>
</feature>
<keyword evidence="5" id="KW-0805">Transcription regulation</keyword>
<dbReference type="GO" id="GO:0006281">
    <property type="term" value="P:DNA repair"/>
    <property type="evidence" value="ECO:0007669"/>
    <property type="project" value="InterPro"/>
</dbReference>
<dbReference type="HOGENOM" id="CLU_018539_4_1_1"/>
<evidence type="ECO:0000313" key="12">
    <source>
        <dbReference type="Proteomes" id="UP000053989"/>
    </source>
</evidence>
<evidence type="ECO:0000256" key="8">
    <source>
        <dbReference type="SAM" id="Coils"/>
    </source>
</evidence>
<evidence type="ECO:0000313" key="11">
    <source>
        <dbReference type="EMBL" id="KIM68887.1"/>
    </source>
</evidence>
<keyword evidence="6" id="KW-0804">Transcription</keyword>
<evidence type="ECO:0000256" key="3">
    <source>
        <dbReference type="ARBA" id="ARBA00019132"/>
    </source>
</evidence>
<accession>A0A0C3AV99</accession>
<keyword evidence="4" id="KW-0156">Chromatin regulator</keyword>
<name>A0A0C3AV99_9AGAM</name>
<keyword evidence="8" id="KW-0175">Coiled coil</keyword>
<keyword evidence="7" id="KW-0539">Nucleus</keyword>
<sequence>MSAVSAADVRSALSLPTPTPGPSQPRKPHTQGPKKPEGISRELYALIGTSAPSLAATLAKPRLKQKPNFSGRGTVKWERRHIHHPARTDSLQLYHWAKASERDAEYSFAKYNVQPTKYTFSEEEYTGLLDDNEWSKHETDYLFNIVHEYDLRWYVIHDRYDFPGGPPRAIEDLKDRYYSCCRKLIRNRPWSGDDVSKSQFLNSYQFDKEREKMRKNYIASLEARTQEEIAEEEALFIELKRLEQNERKFRKERDELLRTLLGIDSGLPDIVAEEEGPASIPVDGFKKKKKGTADTDAPSTPTNVISLGTAAPKRAQSAKAAVYDEKHCILRVEPPATITTKTTHVPVHLRSFKLPIPKAAIAPKVIQALSEVGITHSRLVMPTRENCAKFEAILESTTTLLETKKMVDKVDQDIRVLRARLGLRESEGVEGGTEESTLMDVDESKEDRGASGEGEVDGRAQSVVSTKSGRGRKQSRRSMSVSSIDTSTSTRTGTKRQKRG</sequence>
<evidence type="ECO:0000259" key="10">
    <source>
        <dbReference type="Pfam" id="PF16282"/>
    </source>
</evidence>
<reference evidence="11 12" key="1">
    <citation type="submission" date="2014-04" db="EMBL/GenBank/DDBJ databases">
        <authorList>
            <consortium name="DOE Joint Genome Institute"/>
            <person name="Kuo A."/>
            <person name="Kohler A."/>
            <person name="Nagy L.G."/>
            <person name="Floudas D."/>
            <person name="Copeland A."/>
            <person name="Barry K.W."/>
            <person name="Cichocki N."/>
            <person name="Veneault-Fourrey C."/>
            <person name="LaButti K."/>
            <person name="Lindquist E.A."/>
            <person name="Lipzen A."/>
            <person name="Lundell T."/>
            <person name="Morin E."/>
            <person name="Murat C."/>
            <person name="Sun H."/>
            <person name="Tunlid A."/>
            <person name="Henrissat B."/>
            <person name="Grigoriev I.V."/>
            <person name="Hibbett D.S."/>
            <person name="Martin F."/>
            <person name="Nordberg H.P."/>
            <person name="Cantor M.N."/>
            <person name="Hua S.X."/>
        </authorList>
    </citation>
    <scope>NUCLEOTIDE SEQUENCE [LARGE SCALE GENOMIC DNA]</scope>
    <source>
        <strain evidence="11 12">Foug A</strain>
    </source>
</reference>
<feature type="region of interest" description="Disordered" evidence="9">
    <location>
        <begin position="427"/>
        <end position="500"/>
    </location>
</feature>
<dbReference type="GO" id="GO:0006338">
    <property type="term" value="P:chromatin remodeling"/>
    <property type="evidence" value="ECO:0007669"/>
    <property type="project" value="InterPro"/>
</dbReference>
<comment type="subcellular location">
    <subcellularLocation>
        <location evidence="1">Nucleus</location>
    </subcellularLocation>
</comment>
<dbReference type="Pfam" id="PF16282">
    <property type="entry name" value="SANT_DAMP1_like"/>
    <property type="match status" value="1"/>
</dbReference>
<reference evidence="12" key="2">
    <citation type="submission" date="2015-01" db="EMBL/GenBank/DDBJ databases">
        <title>Evolutionary Origins and Diversification of the Mycorrhizal Mutualists.</title>
        <authorList>
            <consortium name="DOE Joint Genome Institute"/>
            <consortium name="Mycorrhizal Genomics Consortium"/>
            <person name="Kohler A."/>
            <person name="Kuo A."/>
            <person name="Nagy L.G."/>
            <person name="Floudas D."/>
            <person name="Copeland A."/>
            <person name="Barry K.W."/>
            <person name="Cichocki N."/>
            <person name="Veneault-Fourrey C."/>
            <person name="LaButti K."/>
            <person name="Lindquist E.A."/>
            <person name="Lipzen A."/>
            <person name="Lundell T."/>
            <person name="Morin E."/>
            <person name="Murat C."/>
            <person name="Riley R."/>
            <person name="Ohm R."/>
            <person name="Sun H."/>
            <person name="Tunlid A."/>
            <person name="Henrissat B."/>
            <person name="Grigoriev I.V."/>
            <person name="Hibbett D.S."/>
            <person name="Martin F."/>
        </authorList>
    </citation>
    <scope>NUCLEOTIDE SEQUENCE [LARGE SCALE GENOMIC DNA]</scope>
    <source>
        <strain evidence="12">Foug A</strain>
    </source>
</reference>
<dbReference type="InterPro" id="IPR032563">
    <property type="entry name" value="DAMP1_SANT-like"/>
</dbReference>
<evidence type="ECO:0000256" key="9">
    <source>
        <dbReference type="SAM" id="MobiDB-lite"/>
    </source>
</evidence>
<dbReference type="GO" id="GO:0035267">
    <property type="term" value="C:NuA4 histone acetyltransferase complex"/>
    <property type="evidence" value="ECO:0007669"/>
    <property type="project" value="InterPro"/>
</dbReference>
<proteinExistence type="inferred from homology"/>
<feature type="coiled-coil region" evidence="8">
    <location>
        <begin position="232"/>
        <end position="259"/>
    </location>
</feature>
<dbReference type="FunCoup" id="A0A0C3AV99">
    <property type="interactions" value="605"/>
</dbReference>
<dbReference type="PANTHER" id="PTHR12855">
    <property type="entry name" value="DNA METHYLTRANSFERASE 1-ASSOCIATED PROTEIN 1 FAMILY MEMBER"/>
    <property type="match status" value="1"/>
</dbReference>
<dbReference type="EMBL" id="KN822008">
    <property type="protein sequence ID" value="KIM68887.1"/>
    <property type="molecule type" value="Genomic_DNA"/>
</dbReference>
<dbReference type="AlphaFoldDB" id="A0A0C3AV99"/>
<evidence type="ECO:0000256" key="6">
    <source>
        <dbReference type="ARBA" id="ARBA00023163"/>
    </source>
</evidence>
<dbReference type="InterPro" id="IPR027109">
    <property type="entry name" value="Swc4/Dmap1"/>
</dbReference>
<dbReference type="PANTHER" id="PTHR12855:SF10">
    <property type="entry name" value="DNA METHYLTRANSFERASE 1-ASSOCIATED PROTEIN 1"/>
    <property type="match status" value="1"/>
</dbReference>
<feature type="compositionally biased region" description="Low complexity" evidence="9">
    <location>
        <begin position="477"/>
        <end position="492"/>
    </location>
</feature>
<feature type="domain" description="DAMP1 SANT/Myb-like" evidence="10">
    <location>
        <begin position="106"/>
        <end position="185"/>
    </location>
</feature>
<evidence type="ECO:0000256" key="2">
    <source>
        <dbReference type="ARBA" id="ARBA00006918"/>
    </source>
</evidence>
<dbReference type="GO" id="GO:0000122">
    <property type="term" value="P:negative regulation of transcription by RNA polymerase II"/>
    <property type="evidence" value="ECO:0007669"/>
    <property type="project" value="TreeGrafter"/>
</dbReference>
<dbReference type="STRING" id="1036808.A0A0C3AV99"/>
<dbReference type="GO" id="GO:0000812">
    <property type="term" value="C:Swr1 complex"/>
    <property type="evidence" value="ECO:0007669"/>
    <property type="project" value="TreeGrafter"/>
</dbReference>
<dbReference type="InParanoid" id="A0A0C3AV99"/>
<keyword evidence="12" id="KW-1185">Reference proteome</keyword>
<dbReference type="Gene3D" id="1.10.10.60">
    <property type="entry name" value="Homeodomain-like"/>
    <property type="match status" value="1"/>
</dbReference>
<dbReference type="SUPFAM" id="SSF46689">
    <property type="entry name" value="Homeodomain-like"/>
    <property type="match status" value="1"/>
</dbReference>
<dbReference type="InterPro" id="IPR009057">
    <property type="entry name" value="Homeodomain-like_sf"/>
</dbReference>
<dbReference type="GO" id="GO:0003714">
    <property type="term" value="F:transcription corepressor activity"/>
    <property type="evidence" value="ECO:0007669"/>
    <property type="project" value="TreeGrafter"/>
</dbReference>
<protein>
    <recommendedName>
        <fullName evidence="3">SWR1-complex protein 4</fullName>
    </recommendedName>
</protein>
<feature type="region of interest" description="Disordered" evidence="9">
    <location>
        <begin position="282"/>
        <end position="301"/>
    </location>
</feature>
<evidence type="ECO:0000256" key="7">
    <source>
        <dbReference type="ARBA" id="ARBA00023242"/>
    </source>
</evidence>
<comment type="similarity">
    <text evidence="2">Belongs to the SWC4 family.</text>
</comment>